<dbReference type="InterPro" id="IPR011043">
    <property type="entry name" value="Gal_Oxase/kelch_b-propeller"/>
</dbReference>
<evidence type="ECO:0000313" key="1">
    <source>
        <dbReference type="EMBL" id="GLH68923.1"/>
    </source>
</evidence>
<organism evidence="1 2">
    <name type="scientific">Geothrix rubra</name>
    <dbReference type="NCBI Taxonomy" id="2927977"/>
    <lineage>
        <taxon>Bacteria</taxon>
        <taxon>Pseudomonadati</taxon>
        <taxon>Acidobacteriota</taxon>
        <taxon>Holophagae</taxon>
        <taxon>Holophagales</taxon>
        <taxon>Holophagaceae</taxon>
        <taxon>Geothrix</taxon>
    </lineage>
</organism>
<dbReference type="EMBL" id="BSDD01000001">
    <property type="protein sequence ID" value="GLH68923.1"/>
    <property type="molecule type" value="Genomic_DNA"/>
</dbReference>
<gene>
    <name evidence="1" type="ORF">GETHPA_04560</name>
</gene>
<keyword evidence="2" id="KW-1185">Reference proteome</keyword>
<evidence type="ECO:0000313" key="2">
    <source>
        <dbReference type="Proteomes" id="UP001165089"/>
    </source>
</evidence>
<accession>A0ABQ5Q316</accession>
<protein>
    <submittedName>
        <fullName evidence="1">Uncharacterized protein</fullName>
    </submittedName>
</protein>
<dbReference type="SUPFAM" id="SSF50965">
    <property type="entry name" value="Galactose oxidase, central domain"/>
    <property type="match status" value="1"/>
</dbReference>
<proteinExistence type="predicted"/>
<sequence length="328" mass="36205">MSRSHLLPRGITLLSVCTFAMGQGVAGIAQPKGTMASPGAFIELERAKDRVSPSRIRLFHPRFHMVSESGANHLLADGRFDTIQDSGGGNYTSTHSEGVPAPPSDGERSFLLWSRALGLRFLDPSGFYTQTSAGWKRTSLVPAEFDWTLKWGSVEALTDGGILMVTGSSHQFERVDPVTWKAVKTWDYPSGRSGQPGEPALYREPMSVRVDNKVLVFYPFTPKGDVFLWDGDANQVSRIIPPWEATANTILATSSGKQVSNMPATGQWFPSGAHQVYFLGANGDRWFSYRLDLGTHTWTAWEAHHQGWDVPYGIPRGDLGLMNVEDFK</sequence>
<dbReference type="Proteomes" id="UP001165089">
    <property type="component" value="Unassembled WGS sequence"/>
</dbReference>
<comment type="caution">
    <text evidence="1">The sequence shown here is derived from an EMBL/GenBank/DDBJ whole genome shotgun (WGS) entry which is preliminary data.</text>
</comment>
<reference evidence="1 2" key="1">
    <citation type="journal article" date="2023" name="Antonie Van Leeuwenhoek">
        <title>Mesoterricola silvestris gen. nov., sp. nov., Mesoterricola sediminis sp. nov., Geothrix oryzae sp. nov., Geothrix edaphica sp. nov., Geothrix rubra sp. nov., and Geothrix limicola sp. nov., six novel members of Acidobacteriota isolated from soils.</title>
        <authorList>
            <person name="Itoh H."/>
            <person name="Sugisawa Y."/>
            <person name="Mise K."/>
            <person name="Xu Z."/>
            <person name="Kuniyasu M."/>
            <person name="Ushijima N."/>
            <person name="Kawano K."/>
            <person name="Kobayashi E."/>
            <person name="Shiratori Y."/>
            <person name="Masuda Y."/>
            <person name="Senoo K."/>
        </authorList>
    </citation>
    <scope>NUCLEOTIDE SEQUENCE [LARGE SCALE GENOMIC DNA]</scope>
    <source>
        <strain evidence="1 2">Red803</strain>
    </source>
</reference>
<name>A0ABQ5Q316_9BACT</name>